<evidence type="ECO:0000313" key="2">
    <source>
        <dbReference type="EMBL" id="MBP1040298.1"/>
    </source>
</evidence>
<reference evidence="2" key="1">
    <citation type="submission" date="2020-12" db="EMBL/GenBank/DDBJ databases">
        <title>Vagococcus allomyrinae sp. nov. and Enterococcus lavae sp. nov., isolated from the larvae of Allomyrina dichotoma.</title>
        <authorList>
            <person name="Lee S.D."/>
        </authorList>
    </citation>
    <scope>NUCLEOTIDE SEQUENCE</scope>
    <source>
        <strain evidence="2">BWB3-3</strain>
    </source>
</reference>
<comment type="caution">
    <text evidence="2">The sequence shown here is derived from an EMBL/GenBank/DDBJ whole genome shotgun (WGS) entry which is preliminary data.</text>
</comment>
<dbReference type="AlphaFoldDB" id="A0A940PCN4"/>
<feature type="transmembrane region" description="Helical" evidence="1">
    <location>
        <begin position="200"/>
        <end position="220"/>
    </location>
</feature>
<sequence>MGNAISELLNSALGIALSPIPIVGIFLILLGDSQEKLPSFLYIAGWSLGNLTVFLLAVASSSLAVEGTSEPHLLKKVLFFLLGTGLILLAVDQFKKRPKVGVKVKTPEILDKMGQLTAKKALLMGVAFATLNPINLLLTISAGASVGVMEITLVNYLVLVILFVMLSSSSIIVPTIVYFRDPVKMKPRLLNAKTWLIQNNSVILSMMLLFIGVNILGKVFS</sequence>
<feature type="transmembrane region" description="Helical" evidence="1">
    <location>
        <begin position="121"/>
        <end position="144"/>
    </location>
</feature>
<feature type="transmembrane region" description="Helical" evidence="1">
    <location>
        <begin position="77"/>
        <end position="94"/>
    </location>
</feature>
<keyword evidence="1" id="KW-0472">Membrane</keyword>
<keyword evidence="3" id="KW-1185">Reference proteome</keyword>
<feature type="transmembrane region" description="Helical" evidence="1">
    <location>
        <begin position="43"/>
        <end position="65"/>
    </location>
</feature>
<feature type="transmembrane region" description="Helical" evidence="1">
    <location>
        <begin position="156"/>
        <end position="179"/>
    </location>
</feature>
<accession>A0A940PCN4</accession>
<evidence type="ECO:0000313" key="3">
    <source>
        <dbReference type="Proteomes" id="UP000674938"/>
    </source>
</evidence>
<name>A0A940PCN4_9ENTE</name>
<dbReference type="EMBL" id="JAEEGA010000002">
    <property type="protein sequence ID" value="MBP1040298.1"/>
    <property type="molecule type" value="Genomic_DNA"/>
</dbReference>
<evidence type="ECO:0000256" key="1">
    <source>
        <dbReference type="SAM" id="Phobius"/>
    </source>
</evidence>
<feature type="transmembrane region" description="Helical" evidence="1">
    <location>
        <begin position="12"/>
        <end position="31"/>
    </location>
</feature>
<proteinExistence type="predicted"/>
<organism evidence="2 3">
    <name type="scientific">Vagococcus allomyrinae</name>
    <dbReference type="NCBI Taxonomy" id="2794353"/>
    <lineage>
        <taxon>Bacteria</taxon>
        <taxon>Bacillati</taxon>
        <taxon>Bacillota</taxon>
        <taxon>Bacilli</taxon>
        <taxon>Lactobacillales</taxon>
        <taxon>Enterococcaceae</taxon>
        <taxon>Vagococcus</taxon>
    </lineage>
</organism>
<dbReference type="Pfam" id="PF11139">
    <property type="entry name" value="SfLAP"/>
    <property type="match status" value="1"/>
</dbReference>
<dbReference type="RefSeq" id="WP_209525190.1">
    <property type="nucleotide sequence ID" value="NZ_JAEEGA010000002.1"/>
</dbReference>
<dbReference type="Proteomes" id="UP000674938">
    <property type="component" value="Unassembled WGS sequence"/>
</dbReference>
<keyword evidence="1" id="KW-1133">Transmembrane helix</keyword>
<gene>
    <name evidence="2" type="ORF">I6N95_04650</name>
</gene>
<keyword evidence="1" id="KW-0812">Transmembrane</keyword>
<protein>
    <submittedName>
        <fullName evidence="2">GAP family protein</fullName>
    </submittedName>
</protein>
<dbReference type="InterPro" id="IPR021315">
    <property type="entry name" value="Gap/Sap"/>
</dbReference>